<dbReference type="GO" id="GO:0004725">
    <property type="term" value="F:protein tyrosine phosphatase activity"/>
    <property type="evidence" value="ECO:0007669"/>
    <property type="project" value="UniProtKB-EC"/>
</dbReference>
<evidence type="ECO:0000256" key="4">
    <source>
        <dbReference type="ARBA" id="ARBA00022912"/>
    </source>
</evidence>
<evidence type="ECO:0000256" key="5">
    <source>
        <dbReference type="ARBA" id="ARBA00051722"/>
    </source>
</evidence>
<dbReference type="PANTHER" id="PTHR39181">
    <property type="entry name" value="TYROSINE-PROTEIN PHOSPHATASE YWQE"/>
    <property type="match status" value="1"/>
</dbReference>
<sequence>MLIDIHCHLLYGVDDGSKSLEESVEMLKIAKKQGITGIILTPHLRHGMFRYPLEKIELHYKKLMPYAKKLGIEIKLGTEYHVATDMIDAFHGGLCHTLADTQYILTEYSHSSEYSFVYKMTREAIFAGYIPVIAHVERYECLSDISRIEDLQELGALIQVNADSVLGIDGRHFKRYTKKLLKAGLVDVIASDSHGTKERVCNMKKCYEYVAKKFGDDYAQEIMQTTPENIINGR</sequence>
<comment type="catalytic activity">
    <reaction evidence="5">
        <text>O-phospho-L-tyrosyl-[protein] + H2O = L-tyrosyl-[protein] + phosphate</text>
        <dbReference type="Rhea" id="RHEA:10684"/>
        <dbReference type="Rhea" id="RHEA-COMP:10136"/>
        <dbReference type="Rhea" id="RHEA-COMP:20101"/>
        <dbReference type="ChEBI" id="CHEBI:15377"/>
        <dbReference type="ChEBI" id="CHEBI:43474"/>
        <dbReference type="ChEBI" id="CHEBI:46858"/>
        <dbReference type="ChEBI" id="CHEBI:61978"/>
        <dbReference type="EC" id="3.1.3.48"/>
    </reaction>
</comment>
<dbReference type="PANTHER" id="PTHR39181:SF1">
    <property type="entry name" value="TYROSINE-PROTEIN PHOSPHATASE YWQE"/>
    <property type="match status" value="1"/>
</dbReference>
<dbReference type="GO" id="GO:0030145">
    <property type="term" value="F:manganese ion binding"/>
    <property type="evidence" value="ECO:0007669"/>
    <property type="project" value="InterPro"/>
</dbReference>
<evidence type="ECO:0000256" key="1">
    <source>
        <dbReference type="ARBA" id="ARBA00005750"/>
    </source>
</evidence>
<protein>
    <recommendedName>
        <fullName evidence="2">protein-tyrosine-phosphatase</fullName>
        <ecNumber evidence="2">3.1.3.48</ecNumber>
    </recommendedName>
</protein>
<dbReference type="EMBL" id="JRFS01000025">
    <property type="protein sequence ID" value="PWE83121.1"/>
    <property type="molecule type" value="Genomic_DNA"/>
</dbReference>
<evidence type="ECO:0000313" key="7">
    <source>
        <dbReference type="Proteomes" id="UP000245905"/>
    </source>
</evidence>
<comment type="similarity">
    <text evidence="1">Belongs to the metallo-dependent hydrolases superfamily. CpsB/CapC family.</text>
</comment>
<dbReference type="Proteomes" id="UP000245905">
    <property type="component" value="Unassembled WGS sequence"/>
</dbReference>
<dbReference type="Pfam" id="PF19567">
    <property type="entry name" value="CpsB_CapC"/>
    <property type="match status" value="1"/>
</dbReference>
<proteinExistence type="inferred from homology"/>
<organism evidence="6 7">
    <name type="scientific">Agathobacter rectalis</name>
    <dbReference type="NCBI Taxonomy" id="39491"/>
    <lineage>
        <taxon>Bacteria</taxon>
        <taxon>Bacillati</taxon>
        <taxon>Bacillota</taxon>
        <taxon>Clostridia</taxon>
        <taxon>Lachnospirales</taxon>
        <taxon>Lachnospiraceae</taxon>
        <taxon>Agathobacter</taxon>
    </lineage>
</organism>
<name>A0A2U2EF36_9FIRM</name>
<keyword evidence="4" id="KW-0904">Protein phosphatase</keyword>
<gene>
    <name evidence="6" type="ORF">LD38_11125</name>
</gene>
<accession>A0A2U2EF36</accession>
<evidence type="ECO:0000313" key="6">
    <source>
        <dbReference type="EMBL" id="PWE83121.1"/>
    </source>
</evidence>
<evidence type="ECO:0000256" key="2">
    <source>
        <dbReference type="ARBA" id="ARBA00013064"/>
    </source>
</evidence>
<dbReference type="PIRSF" id="PIRSF016557">
    <property type="entry name" value="Caps_synth_CpsB"/>
    <property type="match status" value="1"/>
</dbReference>
<comment type="caution">
    <text evidence="6">The sequence shown here is derived from an EMBL/GenBank/DDBJ whole genome shotgun (WGS) entry which is preliminary data.</text>
</comment>
<reference evidence="6 7" key="1">
    <citation type="submission" date="2014-09" db="EMBL/GenBank/DDBJ databases">
        <title>Butyrate-producing bacteria isolated from human gut.</title>
        <authorList>
            <person name="Zhang Q."/>
            <person name="Zhao L."/>
        </authorList>
    </citation>
    <scope>NUCLEOTIDE SEQUENCE [LARGE SCALE GENOMIC DNA]</scope>
    <source>
        <strain evidence="6 7">R22</strain>
    </source>
</reference>
<evidence type="ECO:0000256" key="3">
    <source>
        <dbReference type="ARBA" id="ARBA00022801"/>
    </source>
</evidence>
<keyword evidence="3" id="KW-0378">Hydrolase</keyword>
<dbReference type="InterPro" id="IPR016195">
    <property type="entry name" value="Pol/histidinol_Pase-like"/>
</dbReference>
<dbReference type="AlphaFoldDB" id="A0A2U2EF36"/>
<dbReference type="InterPro" id="IPR016667">
    <property type="entry name" value="Caps_polysacc_synth_CpsB/CapC"/>
</dbReference>
<dbReference type="EC" id="3.1.3.48" evidence="2"/>
<dbReference type="Gene3D" id="3.20.20.140">
    <property type="entry name" value="Metal-dependent hydrolases"/>
    <property type="match status" value="1"/>
</dbReference>
<dbReference type="SUPFAM" id="SSF89550">
    <property type="entry name" value="PHP domain-like"/>
    <property type="match status" value="1"/>
</dbReference>